<keyword evidence="8" id="KW-1185">Reference proteome</keyword>
<dbReference type="Gene3D" id="2.102.10.10">
    <property type="entry name" value="Rieske [2Fe-2S] iron-sulphur domain"/>
    <property type="match status" value="1"/>
</dbReference>
<comment type="caution">
    <text evidence="7">The sequence shown here is derived from an EMBL/GenBank/DDBJ whole genome shotgun (WGS) entry which is preliminary data.</text>
</comment>
<keyword evidence="1" id="KW-0001">2Fe-2S</keyword>
<dbReference type="Gene3D" id="3.90.380.10">
    <property type="entry name" value="Naphthalene 1,2-dioxygenase Alpha Subunit, Chain A, domain 1"/>
    <property type="match status" value="1"/>
</dbReference>
<dbReference type="Proteomes" id="UP001596270">
    <property type="component" value="Unassembled WGS sequence"/>
</dbReference>
<dbReference type="PANTHER" id="PTHR21266:SF60">
    <property type="entry name" value="3-KETOSTEROID-9-ALPHA-MONOOXYGENASE, OXYGENASE COMPONENT"/>
    <property type="match status" value="1"/>
</dbReference>
<reference evidence="8" key="1">
    <citation type="journal article" date="2019" name="Int. J. Syst. Evol. Microbiol.">
        <title>The Global Catalogue of Microorganisms (GCM) 10K type strain sequencing project: providing services to taxonomists for standard genome sequencing and annotation.</title>
        <authorList>
            <consortium name="The Broad Institute Genomics Platform"/>
            <consortium name="The Broad Institute Genome Sequencing Center for Infectious Disease"/>
            <person name="Wu L."/>
            <person name="Ma J."/>
        </authorList>
    </citation>
    <scope>NUCLEOTIDE SEQUENCE [LARGE SCALE GENOMIC DNA]</scope>
    <source>
        <strain evidence="8">CCUG 39402</strain>
    </source>
</reference>
<dbReference type="InterPro" id="IPR050584">
    <property type="entry name" value="Cholesterol_7-desaturase"/>
</dbReference>
<dbReference type="RefSeq" id="WP_371439964.1">
    <property type="nucleotide sequence ID" value="NZ_JBHSRS010000084.1"/>
</dbReference>
<organism evidence="7 8">
    <name type="scientific">Polaromonas aquatica</name>
    <dbReference type="NCBI Taxonomy" id="332657"/>
    <lineage>
        <taxon>Bacteria</taxon>
        <taxon>Pseudomonadati</taxon>
        <taxon>Pseudomonadota</taxon>
        <taxon>Betaproteobacteria</taxon>
        <taxon>Burkholderiales</taxon>
        <taxon>Comamonadaceae</taxon>
        <taxon>Polaromonas</taxon>
    </lineage>
</organism>
<evidence type="ECO:0000256" key="1">
    <source>
        <dbReference type="ARBA" id="ARBA00022714"/>
    </source>
</evidence>
<gene>
    <name evidence="7" type="ORF">ACFQND_23510</name>
</gene>
<name>A0ABW1U2U9_9BURK</name>
<feature type="domain" description="Rieske" evidence="6">
    <location>
        <begin position="7"/>
        <end position="108"/>
    </location>
</feature>
<dbReference type="CDD" id="cd08878">
    <property type="entry name" value="RHO_alpha_C_DMO-like"/>
    <property type="match status" value="1"/>
</dbReference>
<keyword evidence="5" id="KW-0411">Iron-sulfur</keyword>
<keyword evidence="4" id="KW-0408">Iron</keyword>
<evidence type="ECO:0000313" key="8">
    <source>
        <dbReference type="Proteomes" id="UP001596270"/>
    </source>
</evidence>
<dbReference type="Pfam" id="PF00355">
    <property type="entry name" value="Rieske"/>
    <property type="match status" value="1"/>
</dbReference>
<dbReference type="InterPro" id="IPR017941">
    <property type="entry name" value="Rieske_2Fe-2S"/>
</dbReference>
<dbReference type="Pfam" id="PF19112">
    <property type="entry name" value="VanA_C"/>
    <property type="match status" value="1"/>
</dbReference>
<keyword evidence="2" id="KW-0479">Metal-binding</keyword>
<evidence type="ECO:0000259" key="6">
    <source>
        <dbReference type="PROSITE" id="PS51296"/>
    </source>
</evidence>
<dbReference type="SUPFAM" id="SSF50022">
    <property type="entry name" value="ISP domain"/>
    <property type="match status" value="1"/>
</dbReference>
<evidence type="ECO:0000313" key="7">
    <source>
        <dbReference type="EMBL" id="MFC6284206.1"/>
    </source>
</evidence>
<evidence type="ECO:0000256" key="2">
    <source>
        <dbReference type="ARBA" id="ARBA00022723"/>
    </source>
</evidence>
<dbReference type="PANTHER" id="PTHR21266">
    <property type="entry name" value="IRON-SULFUR DOMAIN CONTAINING PROTEIN"/>
    <property type="match status" value="1"/>
</dbReference>
<keyword evidence="3" id="KW-0560">Oxidoreductase</keyword>
<dbReference type="SUPFAM" id="SSF55961">
    <property type="entry name" value="Bet v1-like"/>
    <property type="match status" value="1"/>
</dbReference>
<proteinExistence type="predicted"/>
<evidence type="ECO:0000256" key="5">
    <source>
        <dbReference type="ARBA" id="ARBA00023014"/>
    </source>
</evidence>
<dbReference type="EMBL" id="JBHSRS010000084">
    <property type="protein sequence ID" value="MFC6284206.1"/>
    <property type="molecule type" value="Genomic_DNA"/>
</dbReference>
<accession>A0ABW1U2U9</accession>
<dbReference type="PROSITE" id="PS51296">
    <property type="entry name" value="RIESKE"/>
    <property type="match status" value="1"/>
</dbReference>
<evidence type="ECO:0000256" key="3">
    <source>
        <dbReference type="ARBA" id="ARBA00023002"/>
    </source>
</evidence>
<dbReference type="InterPro" id="IPR044043">
    <property type="entry name" value="VanA_C_cat"/>
</dbReference>
<dbReference type="InterPro" id="IPR036922">
    <property type="entry name" value="Rieske_2Fe-2S_sf"/>
</dbReference>
<evidence type="ECO:0000256" key="4">
    <source>
        <dbReference type="ARBA" id="ARBA00023004"/>
    </source>
</evidence>
<protein>
    <submittedName>
        <fullName evidence="7">Rieske 2Fe-2S domain-containing protein</fullName>
    </submittedName>
</protein>
<sequence length="337" mass="37534">MWIQNAWYVAAFSRDLEHALLPRTMLGKAVLLYRGRDGKPVAMADKCPHRGVPLSLGKLVDGMVRCTYHGLRIDSDGQCRHIPCQTLIPAQARVTTYPVAEKYGFTWVWMGEAALADAALIPDVHWMDDPDWTACGGYHHVGADYQLMNDNLLDLSHESYLHDKTIGNEAVAEAPVKTTVNADAVRVHRDILNCEPPPFYVKATGFTDRINRWHTTIFTPPSFNLIENGSYPATAGRDQALERRVIHLTTPETATSCHYFWGVARAYQRDDTVLTEFIRQQSSNTFDEDKAMLEAQQRSLGDAAGSAFPVALCTDVGPIQARKLIQKRLAGEHAASV</sequence>